<accession>A0A5B7DI80</accession>
<name>A0A5B7DI80_PORTR</name>
<evidence type="ECO:0000313" key="3">
    <source>
        <dbReference type="Proteomes" id="UP000324222"/>
    </source>
</evidence>
<dbReference type="EMBL" id="VSRR010000943">
    <property type="protein sequence ID" value="MPC21108.1"/>
    <property type="molecule type" value="Genomic_DNA"/>
</dbReference>
<proteinExistence type="predicted"/>
<keyword evidence="3" id="KW-1185">Reference proteome</keyword>
<protein>
    <submittedName>
        <fullName evidence="2">Uncharacterized protein</fullName>
    </submittedName>
</protein>
<dbReference type="AlphaFoldDB" id="A0A5B7DI80"/>
<reference evidence="2 3" key="1">
    <citation type="submission" date="2019-05" db="EMBL/GenBank/DDBJ databases">
        <title>Another draft genome of Portunus trituberculatus and its Hox gene families provides insights of decapod evolution.</title>
        <authorList>
            <person name="Jeong J.-H."/>
            <person name="Song I."/>
            <person name="Kim S."/>
            <person name="Choi T."/>
            <person name="Kim D."/>
            <person name="Ryu S."/>
            <person name="Kim W."/>
        </authorList>
    </citation>
    <scope>NUCLEOTIDE SEQUENCE [LARGE SCALE GENOMIC DNA]</scope>
    <source>
        <tissue evidence="2">Muscle</tissue>
    </source>
</reference>
<sequence>MFLSLSYPLMSRPQLSSCPTLTQSPPLTPTLPHISRETSDLNNLSCIMSPSLSRMQLRTSRRDSGTWEASGPASDGSLETPAEEKEQEAGCMKTERGGRALCSIRSVPLFLHYYDYCHGTKRVQQAVTEVIQRHLTLQLQWCVYNVNAGIVHHRIAAVLTARRYGK</sequence>
<gene>
    <name evidence="2" type="ORF">E2C01_014083</name>
</gene>
<comment type="caution">
    <text evidence="2">The sequence shown here is derived from an EMBL/GenBank/DDBJ whole genome shotgun (WGS) entry which is preliminary data.</text>
</comment>
<evidence type="ECO:0000313" key="2">
    <source>
        <dbReference type="EMBL" id="MPC21108.1"/>
    </source>
</evidence>
<dbReference type="Proteomes" id="UP000324222">
    <property type="component" value="Unassembled WGS sequence"/>
</dbReference>
<evidence type="ECO:0000256" key="1">
    <source>
        <dbReference type="SAM" id="MobiDB-lite"/>
    </source>
</evidence>
<feature type="compositionally biased region" description="Basic and acidic residues" evidence="1">
    <location>
        <begin position="82"/>
        <end position="92"/>
    </location>
</feature>
<organism evidence="2 3">
    <name type="scientific">Portunus trituberculatus</name>
    <name type="common">Swimming crab</name>
    <name type="synonym">Neptunus trituberculatus</name>
    <dbReference type="NCBI Taxonomy" id="210409"/>
    <lineage>
        <taxon>Eukaryota</taxon>
        <taxon>Metazoa</taxon>
        <taxon>Ecdysozoa</taxon>
        <taxon>Arthropoda</taxon>
        <taxon>Crustacea</taxon>
        <taxon>Multicrustacea</taxon>
        <taxon>Malacostraca</taxon>
        <taxon>Eumalacostraca</taxon>
        <taxon>Eucarida</taxon>
        <taxon>Decapoda</taxon>
        <taxon>Pleocyemata</taxon>
        <taxon>Brachyura</taxon>
        <taxon>Eubrachyura</taxon>
        <taxon>Portunoidea</taxon>
        <taxon>Portunidae</taxon>
        <taxon>Portuninae</taxon>
        <taxon>Portunus</taxon>
    </lineage>
</organism>
<feature type="region of interest" description="Disordered" evidence="1">
    <location>
        <begin position="58"/>
        <end position="92"/>
    </location>
</feature>